<dbReference type="RefSeq" id="WP_377168524.1">
    <property type="nucleotide sequence ID" value="NZ_JBHTJC010000001.1"/>
</dbReference>
<feature type="transmembrane region" description="Helical" evidence="1">
    <location>
        <begin position="331"/>
        <end position="351"/>
    </location>
</feature>
<feature type="transmembrane region" description="Helical" evidence="1">
    <location>
        <begin position="384"/>
        <end position="403"/>
    </location>
</feature>
<protein>
    <submittedName>
        <fullName evidence="2">Efflux RND transporter permease subunit</fullName>
    </submittedName>
</protein>
<dbReference type="InterPro" id="IPR001036">
    <property type="entry name" value="Acrflvin-R"/>
</dbReference>
<dbReference type="SUPFAM" id="SSF82866">
    <property type="entry name" value="Multidrug efflux transporter AcrB transmembrane domain"/>
    <property type="match status" value="2"/>
</dbReference>
<feature type="transmembrane region" description="Helical" evidence="1">
    <location>
        <begin position="358"/>
        <end position="378"/>
    </location>
</feature>
<dbReference type="PANTHER" id="PTHR32063:SF33">
    <property type="entry name" value="RND SUPERFAMILY EFFLUX PUMP PERMEASE COMPONENT"/>
    <property type="match status" value="1"/>
</dbReference>
<feature type="transmembrane region" description="Helical" evidence="1">
    <location>
        <begin position="879"/>
        <end position="898"/>
    </location>
</feature>
<feature type="transmembrane region" description="Helical" evidence="1">
    <location>
        <begin position="531"/>
        <end position="553"/>
    </location>
</feature>
<dbReference type="PRINTS" id="PR00702">
    <property type="entry name" value="ACRIFLAVINRP"/>
</dbReference>
<keyword evidence="1" id="KW-1133">Transmembrane helix</keyword>
<dbReference type="Pfam" id="PF00873">
    <property type="entry name" value="ACR_tran"/>
    <property type="match status" value="1"/>
</dbReference>
<feature type="transmembrane region" description="Helical" evidence="1">
    <location>
        <begin position="976"/>
        <end position="996"/>
    </location>
</feature>
<keyword evidence="3" id="KW-1185">Reference proteome</keyword>
<dbReference type="Gene3D" id="1.20.1640.10">
    <property type="entry name" value="Multidrug efflux transporter AcrB transmembrane domain"/>
    <property type="match status" value="2"/>
</dbReference>
<name>A0ABW7I554_9RHOB</name>
<dbReference type="Proteomes" id="UP001607157">
    <property type="component" value="Unassembled WGS sequence"/>
</dbReference>
<dbReference type="SUPFAM" id="SSF82693">
    <property type="entry name" value="Multidrug efflux transporter AcrB pore domain, PN1, PN2, PC1 and PC2 subdomains"/>
    <property type="match status" value="2"/>
</dbReference>
<dbReference type="Gene3D" id="3.30.70.1440">
    <property type="entry name" value="Multidrug efflux transporter AcrB pore domain"/>
    <property type="match status" value="1"/>
</dbReference>
<dbReference type="InterPro" id="IPR027463">
    <property type="entry name" value="AcrB_DN_DC_subdom"/>
</dbReference>
<evidence type="ECO:0000313" key="3">
    <source>
        <dbReference type="Proteomes" id="UP001607157"/>
    </source>
</evidence>
<dbReference type="SUPFAM" id="SSF82714">
    <property type="entry name" value="Multidrug efflux transporter AcrB TolC docking domain, DN and DC subdomains"/>
    <property type="match status" value="2"/>
</dbReference>
<feature type="transmembrane region" description="Helical" evidence="1">
    <location>
        <begin position="1008"/>
        <end position="1035"/>
    </location>
</feature>
<keyword evidence="1" id="KW-0472">Membrane</keyword>
<feature type="transmembrane region" description="Helical" evidence="1">
    <location>
        <begin position="905"/>
        <end position="925"/>
    </location>
</feature>
<evidence type="ECO:0000313" key="2">
    <source>
        <dbReference type="EMBL" id="MFH0253009.1"/>
    </source>
</evidence>
<dbReference type="Gene3D" id="3.30.70.1430">
    <property type="entry name" value="Multidrug efflux transporter AcrB pore domain"/>
    <property type="match status" value="2"/>
</dbReference>
<dbReference type="Gene3D" id="3.30.2090.10">
    <property type="entry name" value="Multidrug efflux transporter AcrB TolC docking domain, DN and DC subdomains"/>
    <property type="match status" value="2"/>
</dbReference>
<keyword evidence="1" id="KW-0812">Transmembrane</keyword>
<feature type="transmembrane region" description="Helical" evidence="1">
    <location>
        <begin position="931"/>
        <end position="955"/>
    </location>
</feature>
<dbReference type="EMBL" id="JBIHMM010000001">
    <property type="protein sequence ID" value="MFH0253009.1"/>
    <property type="molecule type" value="Genomic_DNA"/>
</dbReference>
<comment type="caution">
    <text evidence="2">The sequence shown here is derived from an EMBL/GenBank/DDBJ whole genome shotgun (WGS) entry which is preliminary data.</text>
</comment>
<evidence type="ECO:0000256" key="1">
    <source>
        <dbReference type="SAM" id="Phobius"/>
    </source>
</evidence>
<gene>
    <name evidence="2" type="ORF">ACGRVM_03840</name>
</gene>
<organism evidence="2 3">
    <name type="scientific">Roseovarius aquimarinus</name>
    <dbReference type="NCBI Taxonomy" id="1229156"/>
    <lineage>
        <taxon>Bacteria</taxon>
        <taxon>Pseudomonadati</taxon>
        <taxon>Pseudomonadota</taxon>
        <taxon>Alphaproteobacteria</taxon>
        <taxon>Rhodobacterales</taxon>
        <taxon>Roseobacteraceae</taxon>
        <taxon>Roseovarius</taxon>
    </lineage>
</organism>
<dbReference type="PANTHER" id="PTHR32063">
    <property type="match status" value="1"/>
</dbReference>
<proteinExistence type="predicted"/>
<sequence>MAGLIRWFLRSRVAANLLMLSLVAAGVAALFNVTVRTFPEIAVGRVTVTVVYPGASPSEIADAVLTPIEEQLQGLEGVRELTSTASRGLGTVSAELTRSADIDDVENDIETEVARIGTLPEGAETPRIAKVEPDELAVQIALHGPVPLASLKELAERVRGELTDLGGISQVSISGAPIDQIDIEVTRETLESYGLGLVEMGDLISAQSLDLTGGQIDTGLTDLQIRTQAEADTADQYRDIVLFTGDNGATVPLGAIAEITDGLAETAVRSTLSGDPAVYVSINRAGSEQVPAITDTVLNYLETDLRPTLPDGIEATVWRNQGEVLQGRIDLLVKNGLIGAALILLLLTLFLDLRIAAWVAVGVAVSFIGAFAPMLLFGPTINQLSLFGFILALGIVVDDAIVVGEKVFARMEETGDGETAAREGTLRVWRPIFFSVTTTIFAFVPLLFLPGSSGSFISPVAAVVIYVLTVSLIESFLILPTHLRHISLSDPRRYSPRRATEAARRFVDRRFKSFREGPVRRLVTGSVRHPVFALATCAAFALAGISLIAGGVVKFTFFPQIEGNFVTSELRFPEGTSQDETLARAERFVAAAQSAAEELGAPDLVQGTAITVGFATGGGGPGGEGDTQGGATASIEVKLADADTREVSAQAFRDAWRDAVGEIPGAREVLFSSSVIGVGAAIVLEVTAEEEATRDAAVRRLSEALSGREGVEDIRDDRFSAAREIAIDPLPAAQTFGVTASDIARTVRAAFFGTRVDQFARDREEVDVRLRLVPEQRDSVADLLALKIPVTRAGEEDGLLPLTVLADLSFERAPSTITRVDGRTITTLTADVDNAITTGGAQTAWLMENIVPELTEDYPDLEVSAGGEQEEQGRFSGALAFNFGLALFAIYAILALAFGSYARPAIVLLVIPFGALGAVAGHAILGIDLTLLSMFGIVGLAGVIVNDSLLIVDFIQEREAEGQPSEEAIVEATLSRFRPIMLTTLTTFLGITPLVLETSVQAQFLIPTAVSLGAGVLFVSILQMVLVPAYAALYATARAHVTGRTGGGRHEVSSRS</sequence>
<feature type="transmembrane region" description="Helical" evidence="1">
    <location>
        <begin position="432"/>
        <end position="450"/>
    </location>
</feature>
<accession>A0ABW7I554</accession>
<feature type="transmembrane region" description="Helical" evidence="1">
    <location>
        <begin position="456"/>
        <end position="479"/>
    </location>
</feature>
<dbReference type="Gene3D" id="3.30.70.1320">
    <property type="entry name" value="Multidrug efflux transporter AcrB pore domain like"/>
    <property type="match status" value="1"/>
</dbReference>
<reference evidence="2 3" key="1">
    <citation type="submission" date="2024-10" db="EMBL/GenBank/DDBJ databases">
        <authorList>
            <person name="Yang X.-N."/>
        </authorList>
    </citation>
    <scope>NUCLEOTIDE SEQUENCE [LARGE SCALE GENOMIC DNA]</scope>
    <source>
        <strain evidence="2 3">CAU 1059</strain>
    </source>
</reference>